<name>K9U547_CHRTP</name>
<proteinExistence type="predicted"/>
<feature type="compositionally biased region" description="Pro residues" evidence="1">
    <location>
        <begin position="58"/>
        <end position="69"/>
    </location>
</feature>
<dbReference type="SUPFAM" id="SSF49879">
    <property type="entry name" value="SMAD/FHA domain"/>
    <property type="match status" value="1"/>
</dbReference>
<evidence type="ECO:0000259" key="2">
    <source>
        <dbReference type="PROSITE" id="PS50006"/>
    </source>
</evidence>
<accession>K9U547</accession>
<dbReference type="InterPro" id="IPR000253">
    <property type="entry name" value="FHA_dom"/>
</dbReference>
<evidence type="ECO:0000313" key="4">
    <source>
        <dbReference type="Proteomes" id="UP000010384"/>
    </source>
</evidence>
<gene>
    <name evidence="3" type="ORF">Chro_3940</name>
</gene>
<dbReference type="KEGG" id="cthe:Chro_3940"/>
<dbReference type="HOGENOM" id="CLU_076840_0_0_3"/>
<evidence type="ECO:0000313" key="3">
    <source>
        <dbReference type="EMBL" id="AFY89349.1"/>
    </source>
</evidence>
<dbReference type="InParanoid" id="K9U547"/>
<dbReference type="SMART" id="SM00240">
    <property type="entry name" value="FHA"/>
    <property type="match status" value="1"/>
</dbReference>
<dbReference type="Proteomes" id="UP000010384">
    <property type="component" value="Chromosome"/>
</dbReference>
<dbReference type="EMBL" id="CP003597">
    <property type="protein sequence ID" value="AFY89349.1"/>
    <property type="molecule type" value="Genomic_DNA"/>
</dbReference>
<protein>
    <submittedName>
        <fullName evidence="3">Forkhead-associated protein</fullName>
    </submittedName>
</protein>
<dbReference type="CDD" id="cd00060">
    <property type="entry name" value="FHA"/>
    <property type="match status" value="1"/>
</dbReference>
<dbReference type="PROSITE" id="PS50006">
    <property type="entry name" value="FHA_DOMAIN"/>
    <property type="match status" value="1"/>
</dbReference>
<dbReference type="Pfam" id="PF00498">
    <property type="entry name" value="FHA"/>
    <property type="match status" value="1"/>
</dbReference>
<dbReference type="RefSeq" id="WP_015155892.1">
    <property type="nucleotide sequence ID" value="NC_019695.1"/>
</dbReference>
<dbReference type="OrthoDB" id="424711at2"/>
<reference evidence="3 4" key="1">
    <citation type="submission" date="2012-06" db="EMBL/GenBank/DDBJ databases">
        <title>Finished chromosome of genome of Chroococcidiopsis thermalis PCC 7203.</title>
        <authorList>
            <consortium name="US DOE Joint Genome Institute"/>
            <person name="Gugger M."/>
            <person name="Coursin T."/>
            <person name="Rippka R."/>
            <person name="Tandeau De Marsac N."/>
            <person name="Huntemann M."/>
            <person name="Wei C.-L."/>
            <person name="Han J."/>
            <person name="Detter J.C."/>
            <person name="Han C."/>
            <person name="Tapia R."/>
            <person name="Davenport K."/>
            <person name="Daligault H."/>
            <person name="Erkkila T."/>
            <person name="Gu W."/>
            <person name="Munk A.C.C."/>
            <person name="Teshima H."/>
            <person name="Xu Y."/>
            <person name="Chain P."/>
            <person name="Chen A."/>
            <person name="Krypides N."/>
            <person name="Mavromatis K."/>
            <person name="Markowitz V."/>
            <person name="Szeto E."/>
            <person name="Ivanova N."/>
            <person name="Mikhailova N."/>
            <person name="Ovchinnikova G."/>
            <person name="Pagani I."/>
            <person name="Pati A."/>
            <person name="Goodwin L."/>
            <person name="Peters L."/>
            <person name="Pitluck S."/>
            <person name="Woyke T."/>
            <person name="Kerfeld C."/>
        </authorList>
    </citation>
    <scope>NUCLEOTIDE SEQUENCE [LARGE SCALE GENOMIC DNA]</scope>
    <source>
        <strain evidence="3 4">PCC 7203</strain>
    </source>
</reference>
<keyword evidence="4" id="KW-1185">Reference proteome</keyword>
<feature type="domain" description="FHA" evidence="2">
    <location>
        <begin position="106"/>
        <end position="158"/>
    </location>
</feature>
<evidence type="ECO:0000256" key="1">
    <source>
        <dbReference type="SAM" id="MobiDB-lite"/>
    </source>
</evidence>
<dbReference type="Gene3D" id="2.60.200.20">
    <property type="match status" value="1"/>
</dbReference>
<feature type="region of interest" description="Disordered" evidence="1">
    <location>
        <begin position="58"/>
        <end position="78"/>
    </location>
</feature>
<dbReference type="STRING" id="251229.Chro_3940"/>
<organism evidence="3 4">
    <name type="scientific">Chroococcidiopsis thermalis (strain PCC 7203)</name>
    <dbReference type="NCBI Taxonomy" id="251229"/>
    <lineage>
        <taxon>Bacteria</taxon>
        <taxon>Bacillati</taxon>
        <taxon>Cyanobacteriota</taxon>
        <taxon>Cyanophyceae</taxon>
        <taxon>Chroococcidiopsidales</taxon>
        <taxon>Chroococcidiopsidaceae</taxon>
        <taxon>Chroococcidiopsis</taxon>
    </lineage>
</organism>
<dbReference type="InterPro" id="IPR008984">
    <property type="entry name" value="SMAD_FHA_dom_sf"/>
</dbReference>
<dbReference type="AlphaFoldDB" id="K9U547"/>
<dbReference type="eggNOG" id="COG1716">
    <property type="taxonomic scope" value="Bacteria"/>
</dbReference>
<sequence length="193" mass="20663">MAATCPSCLHENPVGTEFCEVCGSEIGCTSIEAPLPPIPVQITASSDATVATEIQPPIPQPAPPVPHPSPTITNSSSATNGVDNAKLISKQAGASISEFILDGNNVVVGRFDPDTGPVDLDLEGFSGDETISRNHAEIYYEGNQWKIKDLGSTNGVFIKRYGQRQFGARITIPEMMISRDEIAFGKIRFLFQA</sequence>